<gene>
    <name evidence="1" type="ORF">Y1Q_0006614</name>
</gene>
<dbReference type="AlphaFoldDB" id="A0A151P750"/>
<protein>
    <submittedName>
        <fullName evidence="1">Uncharacterized protein</fullName>
    </submittedName>
</protein>
<keyword evidence="2" id="KW-1185">Reference proteome</keyword>
<name>A0A151P750_ALLMI</name>
<sequence length="69" mass="6929">MAQALGLHLLPETCFDELFSAFTCCTPACGFLGVGEEPRRLGSLVPAAPLVPAPPAGSAPGARGGEPAH</sequence>
<evidence type="ECO:0000313" key="1">
    <source>
        <dbReference type="EMBL" id="KYO44800.1"/>
    </source>
</evidence>
<evidence type="ECO:0000313" key="2">
    <source>
        <dbReference type="Proteomes" id="UP000050525"/>
    </source>
</evidence>
<dbReference type="EMBL" id="AKHW03000671">
    <property type="protein sequence ID" value="KYO44800.1"/>
    <property type="molecule type" value="Genomic_DNA"/>
</dbReference>
<dbReference type="Proteomes" id="UP000050525">
    <property type="component" value="Unassembled WGS sequence"/>
</dbReference>
<reference evidence="1 2" key="1">
    <citation type="journal article" date="2012" name="Genome Biol.">
        <title>Sequencing three crocodilian genomes to illuminate the evolution of archosaurs and amniotes.</title>
        <authorList>
            <person name="St John J.A."/>
            <person name="Braun E.L."/>
            <person name="Isberg S.R."/>
            <person name="Miles L.G."/>
            <person name="Chong A.Y."/>
            <person name="Gongora J."/>
            <person name="Dalzell P."/>
            <person name="Moran C."/>
            <person name="Bed'hom B."/>
            <person name="Abzhanov A."/>
            <person name="Burgess S.C."/>
            <person name="Cooksey A.M."/>
            <person name="Castoe T.A."/>
            <person name="Crawford N.G."/>
            <person name="Densmore L.D."/>
            <person name="Drew J.C."/>
            <person name="Edwards S.V."/>
            <person name="Faircloth B.C."/>
            <person name="Fujita M.K."/>
            <person name="Greenwold M.J."/>
            <person name="Hoffmann F.G."/>
            <person name="Howard J.M."/>
            <person name="Iguchi T."/>
            <person name="Janes D.E."/>
            <person name="Khan S.Y."/>
            <person name="Kohno S."/>
            <person name="de Koning A.J."/>
            <person name="Lance S.L."/>
            <person name="McCarthy F.M."/>
            <person name="McCormack J.E."/>
            <person name="Merchant M.E."/>
            <person name="Peterson D.G."/>
            <person name="Pollock D.D."/>
            <person name="Pourmand N."/>
            <person name="Raney B.J."/>
            <person name="Roessler K.A."/>
            <person name="Sanford J.R."/>
            <person name="Sawyer R.H."/>
            <person name="Schmidt C.J."/>
            <person name="Triplett E.W."/>
            <person name="Tuberville T.D."/>
            <person name="Venegas-Anaya M."/>
            <person name="Howard J.T."/>
            <person name="Jarvis E.D."/>
            <person name="Guillette L.J.Jr."/>
            <person name="Glenn T.C."/>
            <person name="Green R.E."/>
            <person name="Ray D.A."/>
        </authorList>
    </citation>
    <scope>NUCLEOTIDE SEQUENCE [LARGE SCALE GENOMIC DNA]</scope>
    <source>
        <strain evidence="1">KSC_2009_1</strain>
    </source>
</reference>
<accession>A0A151P750</accession>
<comment type="caution">
    <text evidence="1">The sequence shown here is derived from an EMBL/GenBank/DDBJ whole genome shotgun (WGS) entry which is preliminary data.</text>
</comment>
<organism evidence="1 2">
    <name type="scientific">Alligator mississippiensis</name>
    <name type="common">American alligator</name>
    <dbReference type="NCBI Taxonomy" id="8496"/>
    <lineage>
        <taxon>Eukaryota</taxon>
        <taxon>Metazoa</taxon>
        <taxon>Chordata</taxon>
        <taxon>Craniata</taxon>
        <taxon>Vertebrata</taxon>
        <taxon>Euteleostomi</taxon>
        <taxon>Archelosauria</taxon>
        <taxon>Archosauria</taxon>
        <taxon>Crocodylia</taxon>
        <taxon>Alligatoridae</taxon>
        <taxon>Alligatorinae</taxon>
        <taxon>Alligator</taxon>
    </lineage>
</organism>
<proteinExistence type="predicted"/>